<evidence type="ECO:0000256" key="4">
    <source>
        <dbReference type="ARBA" id="ARBA00023015"/>
    </source>
</evidence>
<dbReference type="CDD" id="cd00383">
    <property type="entry name" value="trans_reg_C"/>
    <property type="match status" value="1"/>
</dbReference>
<evidence type="ECO:0000259" key="9">
    <source>
        <dbReference type="PROSITE" id="PS50110"/>
    </source>
</evidence>
<evidence type="ECO:0000256" key="5">
    <source>
        <dbReference type="ARBA" id="ARBA00023125"/>
    </source>
</evidence>
<dbReference type="Gene3D" id="6.10.250.690">
    <property type="match status" value="1"/>
</dbReference>
<evidence type="ECO:0000256" key="6">
    <source>
        <dbReference type="ARBA" id="ARBA00023163"/>
    </source>
</evidence>
<feature type="modified residue" description="4-aspartylphosphate" evidence="7">
    <location>
        <position position="52"/>
    </location>
</feature>
<dbReference type="PANTHER" id="PTHR48111">
    <property type="entry name" value="REGULATOR OF RPOS"/>
    <property type="match status" value="1"/>
</dbReference>
<dbReference type="SMART" id="SM00448">
    <property type="entry name" value="REC"/>
    <property type="match status" value="1"/>
</dbReference>
<dbReference type="EMBL" id="JJRY01000013">
    <property type="protein sequence ID" value="KEF37565.1"/>
    <property type="molecule type" value="Genomic_DNA"/>
</dbReference>
<dbReference type="GO" id="GO:0000156">
    <property type="term" value="F:phosphorelay response regulator activity"/>
    <property type="evidence" value="ECO:0007669"/>
    <property type="project" value="TreeGrafter"/>
</dbReference>
<dbReference type="AlphaFoldDB" id="A0A072NWF1"/>
<evidence type="ECO:0000256" key="2">
    <source>
        <dbReference type="ARBA" id="ARBA00022553"/>
    </source>
</evidence>
<dbReference type="SUPFAM" id="SSF52172">
    <property type="entry name" value="CheY-like"/>
    <property type="match status" value="1"/>
</dbReference>
<reference evidence="11 12" key="1">
    <citation type="submission" date="2014-04" db="EMBL/GenBank/DDBJ databases">
        <title>Draft genome sequence of Bacillus azotoformans MEV2011, a (co-) denitrifying strain unable to grow in the presence of oxygen.</title>
        <authorList>
            <person name="Nielsen M."/>
            <person name="Schreiber L."/>
            <person name="Finster K."/>
            <person name="Schramm A."/>
        </authorList>
    </citation>
    <scope>NUCLEOTIDE SEQUENCE [LARGE SCALE GENOMIC DNA]</scope>
    <source>
        <strain evidence="11 12">MEV2011</strain>
    </source>
</reference>
<feature type="domain" description="OmpR/PhoB-type" evidence="10">
    <location>
        <begin position="125"/>
        <end position="227"/>
    </location>
</feature>
<dbReference type="RefSeq" id="WP_035196617.1">
    <property type="nucleotide sequence ID" value="NZ_JJRY01000013.1"/>
</dbReference>
<evidence type="ECO:0000259" key="10">
    <source>
        <dbReference type="PROSITE" id="PS51755"/>
    </source>
</evidence>
<dbReference type="Gene3D" id="1.10.10.10">
    <property type="entry name" value="Winged helix-like DNA-binding domain superfamily/Winged helix DNA-binding domain"/>
    <property type="match status" value="1"/>
</dbReference>
<dbReference type="InterPro" id="IPR036388">
    <property type="entry name" value="WH-like_DNA-bd_sf"/>
</dbReference>
<dbReference type="InterPro" id="IPR011006">
    <property type="entry name" value="CheY-like_superfamily"/>
</dbReference>
<dbReference type="SUPFAM" id="SSF46894">
    <property type="entry name" value="C-terminal effector domain of the bipartite response regulators"/>
    <property type="match status" value="1"/>
</dbReference>
<evidence type="ECO:0000256" key="3">
    <source>
        <dbReference type="ARBA" id="ARBA00023012"/>
    </source>
</evidence>
<dbReference type="Pfam" id="PF00072">
    <property type="entry name" value="Response_reg"/>
    <property type="match status" value="1"/>
</dbReference>
<dbReference type="PATRIC" id="fig|1348973.3.peg.3024"/>
<dbReference type="FunFam" id="3.40.50.2300:FF:000001">
    <property type="entry name" value="DNA-binding response regulator PhoB"/>
    <property type="match status" value="1"/>
</dbReference>
<dbReference type="SMART" id="SM00862">
    <property type="entry name" value="Trans_reg_C"/>
    <property type="match status" value="1"/>
</dbReference>
<comment type="caution">
    <text evidence="11">The sequence shown here is derived from an EMBL/GenBank/DDBJ whole genome shotgun (WGS) entry which is preliminary data.</text>
</comment>
<dbReference type="InterPro" id="IPR016032">
    <property type="entry name" value="Sig_transdc_resp-reg_C-effctor"/>
</dbReference>
<evidence type="ECO:0000313" key="12">
    <source>
        <dbReference type="Proteomes" id="UP000027936"/>
    </source>
</evidence>
<keyword evidence="5 8" id="KW-0238">DNA-binding</keyword>
<dbReference type="GO" id="GO:0005829">
    <property type="term" value="C:cytosol"/>
    <property type="evidence" value="ECO:0007669"/>
    <property type="project" value="TreeGrafter"/>
</dbReference>
<dbReference type="Gene3D" id="3.40.50.2300">
    <property type="match status" value="1"/>
</dbReference>
<feature type="DNA-binding region" description="OmpR/PhoB-type" evidence="8">
    <location>
        <begin position="125"/>
        <end position="227"/>
    </location>
</feature>
<keyword evidence="6" id="KW-0804">Transcription</keyword>
<keyword evidence="2 7" id="KW-0597">Phosphoprotein</keyword>
<dbReference type="GO" id="GO:0032993">
    <property type="term" value="C:protein-DNA complex"/>
    <property type="evidence" value="ECO:0007669"/>
    <property type="project" value="TreeGrafter"/>
</dbReference>
<proteinExistence type="predicted"/>
<evidence type="ECO:0000313" key="11">
    <source>
        <dbReference type="EMBL" id="KEF37565.1"/>
    </source>
</evidence>
<keyword evidence="4" id="KW-0805">Transcription regulation</keyword>
<dbReference type="PANTHER" id="PTHR48111:SF73">
    <property type="entry name" value="ALKALINE PHOSPHATASE SYNTHESIS TRANSCRIPTIONAL REGULATORY PROTEIN PHOP"/>
    <property type="match status" value="1"/>
</dbReference>
<dbReference type="OrthoDB" id="9802426at2"/>
<organism evidence="11 12">
    <name type="scientific">Schinkia azotoformans MEV2011</name>
    <dbReference type="NCBI Taxonomy" id="1348973"/>
    <lineage>
        <taxon>Bacteria</taxon>
        <taxon>Bacillati</taxon>
        <taxon>Bacillota</taxon>
        <taxon>Bacilli</taxon>
        <taxon>Bacillales</taxon>
        <taxon>Bacillaceae</taxon>
        <taxon>Calidifontibacillus/Schinkia group</taxon>
        <taxon>Schinkia</taxon>
    </lineage>
</organism>
<gene>
    <name evidence="11" type="ORF">M670_03144</name>
</gene>
<dbReference type="PROSITE" id="PS51755">
    <property type="entry name" value="OMPR_PHOB"/>
    <property type="match status" value="1"/>
</dbReference>
<sequence length="236" mass="27156">MFNVFIVEDEQTIVDVLHAYFEKEGWSVNSATNGSDGLHLIKILNPDFIILDLMLPDISGEEICREIRKESNVPIIMLTAKTAEEDRIQGIEMGADDYILKPFSPRELIVRMKAILRRIDRFDNCSELTFNNRDLIIKEKENEIIVNGKYIELTQLEFKLLTEMAKSPGIVFSRSNLLKLIQSDGFYEGYERSIDVHIKNIRKKMEVNTKQPQYIQTVFGVGYRFGGKPDAALVTF</sequence>
<dbReference type="Pfam" id="PF00486">
    <property type="entry name" value="Trans_reg_C"/>
    <property type="match status" value="1"/>
</dbReference>
<dbReference type="GO" id="GO:0000976">
    <property type="term" value="F:transcription cis-regulatory region binding"/>
    <property type="evidence" value="ECO:0007669"/>
    <property type="project" value="TreeGrafter"/>
</dbReference>
<evidence type="ECO:0000256" key="7">
    <source>
        <dbReference type="PROSITE-ProRule" id="PRU00169"/>
    </source>
</evidence>
<comment type="subcellular location">
    <subcellularLocation>
        <location evidence="1">Cytoplasm</location>
    </subcellularLocation>
</comment>
<evidence type="ECO:0000256" key="1">
    <source>
        <dbReference type="ARBA" id="ARBA00004496"/>
    </source>
</evidence>
<dbReference type="Proteomes" id="UP000027936">
    <property type="component" value="Unassembled WGS sequence"/>
</dbReference>
<name>A0A072NWF1_SCHAZ</name>
<dbReference type="InterPro" id="IPR039420">
    <property type="entry name" value="WalR-like"/>
</dbReference>
<keyword evidence="3" id="KW-0902">Two-component regulatory system</keyword>
<evidence type="ECO:0000256" key="8">
    <source>
        <dbReference type="PROSITE-ProRule" id="PRU01091"/>
    </source>
</evidence>
<dbReference type="PROSITE" id="PS50110">
    <property type="entry name" value="RESPONSE_REGULATORY"/>
    <property type="match status" value="1"/>
</dbReference>
<protein>
    <submittedName>
        <fullName evidence="11">Response regulator with CheY-like receiver domain and winged-helix DNA-binding domain</fullName>
    </submittedName>
</protein>
<accession>A0A072NWF1</accession>
<feature type="domain" description="Response regulatory" evidence="9">
    <location>
        <begin position="3"/>
        <end position="116"/>
    </location>
</feature>
<dbReference type="InterPro" id="IPR001789">
    <property type="entry name" value="Sig_transdc_resp-reg_receiver"/>
</dbReference>
<dbReference type="InterPro" id="IPR001867">
    <property type="entry name" value="OmpR/PhoB-type_DNA-bd"/>
</dbReference>
<dbReference type="GO" id="GO:0006355">
    <property type="term" value="P:regulation of DNA-templated transcription"/>
    <property type="evidence" value="ECO:0007669"/>
    <property type="project" value="InterPro"/>
</dbReference>